<gene>
    <name evidence="5" type="ORF">N8I74_00695</name>
</gene>
<dbReference type="InterPro" id="IPR002654">
    <property type="entry name" value="Glyco_trans_25"/>
</dbReference>
<reference evidence="5" key="1">
    <citation type="submission" date="2022-10" db="EMBL/GenBank/DDBJ databases">
        <title>Chitiniphilus purpureus sp. nov., a novel chitin-degrading bacterium isolated from crawfish pond sediment.</title>
        <authorList>
            <person name="Li K."/>
        </authorList>
    </citation>
    <scope>NUCLEOTIDE SEQUENCE</scope>
    <source>
        <strain evidence="5">CD1</strain>
    </source>
</reference>
<dbReference type="CDD" id="cd06532">
    <property type="entry name" value="Glyco_transf_25"/>
    <property type="match status" value="1"/>
</dbReference>
<comment type="pathway">
    <text evidence="1">Bacterial outer membrane biogenesis; lipooligosaccharide biosynthesis.</text>
</comment>
<evidence type="ECO:0000256" key="2">
    <source>
        <dbReference type="ARBA" id="ARBA00005222"/>
    </source>
</evidence>
<keyword evidence="6" id="KW-1185">Reference proteome</keyword>
<sequence>MQVFVISLAQREDRRRHIRQHLAERGVAFDFADAVDGRALADADRARLYDPALARQRGERRTLTPGELGCSLSHLALYRRMLEQDLPAICVLEDDAELSPDFAEVLAALAPALKADATPRVVLLNRRAKRYSAWGAAALAAGRRRCRAVEAQGTDGYVLNRAAAQSLLQTLSPVWTVADCWDWLLARHTLRIDCVVPYVVSCRDDLVSDIDADRRDRGKLAPGPLARLSDFLYSRFVYRLLIRPLYRIGKQR</sequence>
<proteinExistence type="predicted"/>
<protein>
    <submittedName>
        <fullName evidence="5">Glycosyltransferase family 25 protein</fullName>
    </submittedName>
</protein>
<evidence type="ECO:0000313" key="5">
    <source>
        <dbReference type="EMBL" id="UXY15566.1"/>
    </source>
</evidence>
<comment type="pathway">
    <text evidence="2">Glycan metabolism; lacto-N-neotetraose biosynthesis.</text>
</comment>
<organism evidence="5 6">
    <name type="scientific">Chitiniphilus purpureus</name>
    <dbReference type="NCBI Taxonomy" id="2981137"/>
    <lineage>
        <taxon>Bacteria</taxon>
        <taxon>Pseudomonadati</taxon>
        <taxon>Pseudomonadota</taxon>
        <taxon>Betaproteobacteria</taxon>
        <taxon>Neisseriales</taxon>
        <taxon>Chitinibacteraceae</taxon>
        <taxon>Chitiniphilus</taxon>
    </lineage>
</organism>
<accession>A0ABY6DQ09</accession>
<dbReference type="EMBL" id="CP106753">
    <property type="protein sequence ID" value="UXY15566.1"/>
    <property type="molecule type" value="Genomic_DNA"/>
</dbReference>
<evidence type="ECO:0000313" key="6">
    <source>
        <dbReference type="Proteomes" id="UP001061302"/>
    </source>
</evidence>
<evidence type="ECO:0000259" key="4">
    <source>
        <dbReference type="Pfam" id="PF01755"/>
    </source>
</evidence>
<keyword evidence="3" id="KW-0448">Lipopolysaccharide biosynthesis</keyword>
<evidence type="ECO:0000256" key="1">
    <source>
        <dbReference type="ARBA" id="ARBA00005068"/>
    </source>
</evidence>
<evidence type="ECO:0000256" key="3">
    <source>
        <dbReference type="ARBA" id="ARBA00022985"/>
    </source>
</evidence>
<name>A0ABY6DQ09_9NEIS</name>
<dbReference type="InterPro" id="IPR029044">
    <property type="entry name" value="Nucleotide-diphossugar_trans"/>
</dbReference>
<dbReference type="Gene3D" id="3.90.550.10">
    <property type="entry name" value="Spore Coat Polysaccharide Biosynthesis Protein SpsA, Chain A"/>
    <property type="match status" value="1"/>
</dbReference>
<dbReference type="RefSeq" id="WP_263124979.1">
    <property type="nucleotide sequence ID" value="NZ_CP106753.1"/>
</dbReference>
<feature type="domain" description="Glycosyl transferase family 25" evidence="4">
    <location>
        <begin position="2"/>
        <end position="114"/>
    </location>
</feature>
<dbReference type="Pfam" id="PF01755">
    <property type="entry name" value="Glyco_transf_25"/>
    <property type="match status" value="1"/>
</dbReference>
<dbReference type="Proteomes" id="UP001061302">
    <property type="component" value="Chromosome"/>
</dbReference>